<sequence length="172" mass="19452">MEVRRLKIGVRVAEMFNLTPTQAKPFLKIKASPSLTMAAVSSSHHRTPQRPGRRCTSHRRRRQSPSAVSPTRTQLPELLPRFFLLRARLLRRTSVANQDLPPPYRPPRSEHASTMEAQPPAFATQIVTAAPQVFHSSSCARQMLKLCSLSSQAWLERPPLRSLRPPRPRPPS</sequence>
<keyword evidence="3" id="KW-1185">Reference proteome</keyword>
<evidence type="ECO:0000313" key="3">
    <source>
        <dbReference type="Proteomes" id="UP000501690"/>
    </source>
</evidence>
<dbReference type="EMBL" id="CP039354">
    <property type="protein sequence ID" value="QCE12142.1"/>
    <property type="molecule type" value="Genomic_DNA"/>
</dbReference>
<accession>A0A4D6NGU5</accession>
<feature type="region of interest" description="Disordered" evidence="1">
    <location>
        <begin position="96"/>
        <end position="115"/>
    </location>
</feature>
<organism evidence="2 3">
    <name type="scientific">Vigna unguiculata</name>
    <name type="common">Cowpea</name>
    <dbReference type="NCBI Taxonomy" id="3917"/>
    <lineage>
        <taxon>Eukaryota</taxon>
        <taxon>Viridiplantae</taxon>
        <taxon>Streptophyta</taxon>
        <taxon>Embryophyta</taxon>
        <taxon>Tracheophyta</taxon>
        <taxon>Spermatophyta</taxon>
        <taxon>Magnoliopsida</taxon>
        <taxon>eudicotyledons</taxon>
        <taxon>Gunneridae</taxon>
        <taxon>Pentapetalae</taxon>
        <taxon>rosids</taxon>
        <taxon>fabids</taxon>
        <taxon>Fabales</taxon>
        <taxon>Fabaceae</taxon>
        <taxon>Papilionoideae</taxon>
        <taxon>50 kb inversion clade</taxon>
        <taxon>NPAAA clade</taxon>
        <taxon>indigoferoid/millettioid clade</taxon>
        <taxon>Phaseoleae</taxon>
        <taxon>Vigna</taxon>
    </lineage>
</organism>
<protein>
    <submittedName>
        <fullName evidence="2">Uncharacterized protein</fullName>
    </submittedName>
</protein>
<feature type="compositionally biased region" description="Basic residues" evidence="1">
    <location>
        <begin position="43"/>
        <end position="63"/>
    </location>
</feature>
<proteinExistence type="predicted"/>
<dbReference type="Gramene" id="Vigun05g083200.2.v1.2">
    <property type="protein sequence ID" value="Vigun05g083200.2.v1.2.CDS.1"/>
    <property type="gene ID" value="Vigun05g083200.v1.2"/>
</dbReference>
<name>A0A4D6NGU5_VIGUN</name>
<dbReference type="Gramene" id="Vigun05g083200.3.v1.2">
    <property type="protein sequence ID" value="Vigun05g083200.3.v1.2.CDS.1"/>
    <property type="gene ID" value="Vigun05g083200.v1.2"/>
</dbReference>
<feature type="region of interest" description="Disordered" evidence="1">
    <location>
        <begin position="38"/>
        <end position="72"/>
    </location>
</feature>
<gene>
    <name evidence="2" type="ORF">DEO72_LG10g3383</name>
</gene>
<evidence type="ECO:0000313" key="2">
    <source>
        <dbReference type="EMBL" id="QCE12142.1"/>
    </source>
</evidence>
<dbReference type="Proteomes" id="UP000501690">
    <property type="component" value="Linkage Group LG10"/>
</dbReference>
<evidence type="ECO:0000256" key="1">
    <source>
        <dbReference type="SAM" id="MobiDB-lite"/>
    </source>
</evidence>
<reference evidence="2 3" key="1">
    <citation type="submission" date="2019-04" db="EMBL/GenBank/DDBJ databases">
        <title>An improved genome assembly and genetic linkage map for asparagus bean, Vigna unguiculata ssp. sesquipedialis.</title>
        <authorList>
            <person name="Xia Q."/>
            <person name="Zhang R."/>
            <person name="Dong Y."/>
        </authorList>
    </citation>
    <scope>NUCLEOTIDE SEQUENCE [LARGE SCALE GENOMIC DNA]</scope>
    <source>
        <tissue evidence="2">Leaf</tissue>
    </source>
</reference>
<dbReference type="AlphaFoldDB" id="A0A4D6NGU5"/>